<feature type="domain" description="DNA-repair protein Xrcc1 N-terminal" evidence="1">
    <location>
        <begin position="1"/>
        <end position="147"/>
    </location>
</feature>
<dbReference type="Gene3D" id="2.60.120.260">
    <property type="entry name" value="Galactose-binding domain-like"/>
    <property type="match status" value="1"/>
</dbReference>
<dbReference type="OrthoDB" id="25840at2759"/>
<evidence type="ECO:0000259" key="1">
    <source>
        <dbReference type="Pfam" id="PF01834"/>
    </source>
</evidence>
<organism evidence="2 3">
    <name type="scientific">Cryptotermes secundus</name>
    <dbReference type="NCBI Taxonomy" id="105785"/>
    <lineage>
        <taxon>Eukaryota</taxon>
        <taxon>Metazoa</taxon>
        <taxon>Ecdysozoa</taxon>
        <taxon>Arthropoda</taxon>
        <taxon>Hexapoda</taxon>
        <taxon>Insecta</taxon>
        <taxon>Pterygota</taxon>
        <taxon>Neoptera</taxon>
        <taxon>Polyneoptera</taxon>
        <taxon>Dictyoptera</taxon>
        <taxon>Blattodea</taxon>
        <taxon>Blattoidea</taxon>
        <taxon>Termitoidae</taxon>
        <taxon>Kalotermitidae</taxon>
        <taxon>Cryptotermitinae</taxon>
        <taxon>Cryptotermes</taxon>
    </lineage>
</organism>
<dbReference type="GO" id="GO:0006284">
    <property type="term" value="P:base-excision repair"/>
    <property type="evidence" value="ECO:0007669"/>
    <property type="project" value="TreeGrafter"/>
</dbReference>
<dbReference type="InterPro" id="IPR002706">
    <property type="entry name" value="Xrcc1_N"/>
</dbReference>
<protein>
    <recommendedName>
        <fullName evidence="1">DNA-repair protein Xrcc1 N-terminal domain-containing protein</fullName>
    </recommendedName>
</protein>
<dbReference type="FunFam" id="2.60.120.260:FF:000025">
    <property type="entry name" value="DNA repair protein XRCC1 isoform X1"/>
    <property type="match status" value="1"/>
</dbReference>
<reference evidence="2 3" key="1">
    <citation type="submission" date="2017-12" db="EMBL/GenBank/DDBJ databases">
        <title>Hemimetabolous genomes reveal molecular basis of termite eusociality.</title>
        <authorList>
            <person name="Harrison M.C."/>
            <person name="Jongepier E."/>
            <person name="Robertson H.M."/>
            <person name="Arning N."/>
            <person name="Bitard-Feildel T."/>
            <person name="Chao H."/>
            <person name="Childers C.P."/>
            <person name="Dinh H."/>
            <person name="Doddapaneni H."/>
            <person name="Dugan S."/>
            <person name="Gowin J."/>
            <person name="Greiner C."/>
            <person name="Han Y."/>
            <person name="Hu H."/>
            <person name="Hughes D.S.T."/>
            <person name="Huylmans A.-K."/>
            <person name="Kemena C."/>
            <person name="Kremer L.P.M."/>
            <person name="Lee S.L."/>
            <person name="Lopez-Ezquerra A."/>
            <person name="Mallet L."/>
            <person name="Monroy-Kuhn J.M."/>
            <person name="Moser A."/>
            <person name="Murali S.C."/>
            <person name="Muzny D.M."/>
            <person name="Otani S."/>
            <person name="Piulachs M.-D."/>
            <person name="Poelchau M."/>
            <person name="Qu J."/>
            <person name="Schaub F."/>
            <person name="Wada-Katsumata A."/>
            <person name="Worley K.C."/>
            <person name="Xie Q."/>
            <person name="Ylla G."/>
            <person name="Poulsen M."/>
            <person name="Gibbs R.A."/>
            <person name="Schal C."/>
            <person name="Richards S."/>
            <person name="Belles X."/>
            <person name="Korb J."/>
            <person name="Bornberg-Bauer E."/>
        </authorList>
    </citation>
    <scope>NUCLEOTIDE SEQUENCE [LARGE SCALE GENOMIC DNA]</scope>
    <source>
        <tissue evidence="2">Whole body</tissue>
    </source>
</reference>
<dbReference type="Proteomes" id="UP000235965">
    <property type="component" value="Unassembled WGS sequence"/>
</dbReference>
<dbReference type="PANTHER" id="PTHR11370">
    <property type="entry name" value="DNA-REPAIR PROTEIN XRCC1"/>
    <property type="match status" value="1"/>
</dbReference>
<sequence length="549" mass="62145">MPEIKLTEVIGCTSQDEKHAAENLLNGNVNGRKWLISAPRTVTSMAATFQLAECCVISSVHIGNSGSAFVSLLVSRTGCSEFKDLLPCSALMSLQESRIGDNKSCVKMYAKDDFLEETKSKKWDQLRVVVTQPFNQQMQFGLCFIRVFSFLDEETTSTKIDPDSFSKWEKMRSQINTPLSPVSSKLAGQRLSGSSLSRTDKILLQTGQQCSKLQEKDEITSHKGKEEVLDKEFFETSILSFMDSLNLQDKNLDNIQLIEVREKMEQVQNREFSLQERRIFVTVVKKYVMSLKYSKSNNMKSPKFSQNIKTDICSKQELGKPKELTGIAELPHHIYSDKKEQISVKMKSRNDGTDWLNTEGDYPTEARVSKISSPISESPSGRRNYISLEDSDYTHESTAYTREVHSKLEGGDKYLNDDSREKSDCVMLQNTKQKRMFKRRSLETDGTNKRLHAANSDNLNITDICEVTDFQENCEQATGENLIQCPVCKVYFEADVIEHHSSECVSFPDSNATDDYVKQEMTCPVCFKTVSSAIIDTHANMCASEMFGD</sequence>
<dbReference type="PANTHER" id="PTHR11370:SF4">
    <property type="entry name" value="DNA-REPAIR PROTEIN XRCC1 N-TERMINAL DOMAIN-CONTAINING PROTEIN"/>
    <property type="match status" value="1"/>
</dbReference>
<evidence type="ECO:0000313" key="3">
    <source>
        <dbReference type="Proteomes" id="UP000235965"/>
    </source>
</evidence>
<dbReference type="EMBL" id="NEVH01006732">
    <property type="protein sequence ID" value="PNF36780.1"/>
    <property type="molecule type" value="Genomic_DNA"/>
</dbReference>
<dbReference type="InterPro" id="IPR008979">
    <property type="entry name" value="Galactose-bd-like_sf"/>
</dbReference>
<dbReference type="GO" id="GO:0005634">
    <property type="term" value="C:nucleus"/>
    <property type="evidence" value="ECO:0007669"/>
    <property type="project" value="InterPro"/>
</dbReference>
<gene>
    <name evidence="2" type="ORF">B7P43_G11168</name>
</gene>
<accession>A0A2J7R7H1</accession>
<dbReference type="STRING" id="105785.A0A2J7R7H1"/>
<dbReference type="GO" id="GO:0003684">
    <property type="term" value="F:damaged DNA binding"/>
    <property type="evidence" value="ECO:0007669"/>
    <property type="project" value="InterPro"/>
</dbReference>
<keyword evidence="3" id="KW-1185">Reference proteome</keyword>
<dbReference type="SUPFAM" id="SSF49785">
    <property type="entry name" value="Galactose-binding domain-like"/>
    <property type="match status" value="1"/>
</dbReference>
<dbReference type="Pfam" id="PF01834">
    <property type="entry name" value="XRCC1_N"/>
    <property type="match status" value="1"/>
</dbReference>
<dbReference type="AlphaFoldDB" id="A0A2J7R7H1"/>
<proteinExistence type="predicted"/>
<name>A0A2J7R7H1_9NEOP</name>
<evidence type="ECO:0000313" key="2">
    <source>
        <dbReference type="EMBL" id="PNF36780.1"/>
    </source>
</evidence>
<dbReference type="InParanoid" id="A0A2J7R7H1"/>
<comment type="caution">
    <text evidence="2">The sequence shown here is derived from an EMBL/GenBank/DDBJ whole genome shotgun (WGS) entry which is preliminary data.</text>
</comment>
<dbReference type="GO" id="GO:0000012">
    <property type="term" value="P:single strand break repair"/>
    <property type="evidence" value="ECO:0007669"/>
    <property type="project" value="InterPro"/>
</dbReference>